<accession>A0ABY7EQ12</accession>
<evidence type="ECO:0000256" key="1">
    <source>
        <dbReference type="ARBA" id="ARBA00006484"/>
    </source>
</evidence>
<dbReference type="PANTHER" id="PTHR43943:SF2">
    <property type="entry name" value="DEHYDROGENASE_REDUCTASE 4"/>
    <property type="match status" value="1"/>
</dbReference>
<dbReference type="Pfam" id="PF00106">
    <property type="entry name" value="adh_short"/>
    <property type="match status" value="1"/>
</dbReference>
<dbReference type="PRINTS" id="PR00081">
    <property type="entry name" value="GDHRDH"/>
</dbReference>
<dbReference type="SUPFAM" id="SSF51735">
    <property type="entry name" value="NAD(P)-binding Rossmann-fold domains"/>
    <property type="match status" value="1"/>
</dbReference>
<dbReference type="InterPro" id="IPR036291">
    <property type="entry name" value="NAD(P)-bd_dom_sf"/>
</dbReference>
<dbReference type="PANTHER" id="PTHR43943">
    <property type="entry name" value="DEHYDROGENASE/REDUCTASE (SDR FAMILY) MEMBER 4"/>
    <property type="match status" value="1"/>
</dbReference>
<protein>
    <submittedName>
        <fullName evidence="2">DHRS4-like protein</fullName>
    </submittedName>
</protein>
<keyword evidence="3" id="KW-1185">Reference proteome</keyword>
<comment type="similarity">
    <text evidence="1">Belongs to the short-chain dehydrogenases/reductases (SDR) family.</text>
</comment>
<dbReference type="Gene3D" id="3.40.50.720">
    <property type="entry name" value="NAD(P)-binding Rossmann-like Domain"/>
    <property type="match status" value="1"/>
</dbReference>
<dbReference type="Proteomes" id="UP001164746">
    <property type="component" value="Chromosome 8"/>
</dbReference>
<evidence type="ECO:0000313" key="3">
    <source>
        <dbReference type="Proteomes" id="UP001164746"/>
    </source>
</evidence>
<name>A0ABY7EQ12_MYAAR</name>
<sequence>MHRNFFSVLRQKDAIFQGFRMASTSSIQGKLSGKVAIVTASTEGIGLAIARRLGQDGASVMVSSRKQDNVSRTVEQLKSENLQVEGMVCHVGKAEDRTSLIQQTVSKFGGLDFVTPESAWDKIFETNVKATFFLIKEAVPHMEKRGGGSVFLGPYSVSKTALIGMTKALVPQLSTMNIRVNCVAPGIIKTKIGEPSEISGLVSFLCSDDASYITGETTLATGGIPGRL</sequence>
<dbReference type="EMBL" id="CP111019">
    <property type="protein sequence ID" value="WAR12063.1"/>
    <property type="molecule type" value="Genomic_DNA"/>
</dbReference>
<dbReference type="InterPro" id="IPR002347">
    <property type="entry name" value="SDR_fam"/>
</dbReference>
<gene>
    <name evidence="2" type="ORF">MAR_026243</name>
</gene>
<evidence type="ECO:0000313" key="2">
    <source>
        <dbReference type="EMBL" id="WAR12063.1"/>
    </source>
</evidence>
<organism evidence="2 3">
    <name type="scientific">Mya arenaria</name>
    <name type="common">Soft-shell clam</name>
    <dbReference type="NCBI Taxonomy" id="6604"/>
    <lineage>
        <taxon>Eukaryota</taxon>
        <taxon>Metazoa</taxon>
        <taxon>Spiralia</taxon>
        <taxon>Lophotrochozoa</taxon>
        <taxon>Mollusca</taxon>
        <taxon>Bivalvia</taxon>
        <taxon>Autobranchia</taxon>
        <taxon>Heteroconchia</taxon>
        <taxon>Euheterodonta</taxon>
        <taxon>Imparidentia</taxon>
        <taxon>Neoheterodontei</taxon>
        <taxon>Myida</taxon>
        <taxon>Myoidea</taxon>
        <taxon>Myidae</taxon>
        <taxon>Mya</taxon>
    </lineage>
</organism>
<proteinExistence type="inferred from homology"/>
<reference evidence="2" key="1">
    <citation type="submission" date="2022-11" db="EMBL/GenBank/DDBJ databases">
        <title>Centuries of genome instability and evolution in soft-shell clam transmissible cancer (bioRxiv).</title>
        <authorList>
            <person name="Hart S.F.M."/>
            <person name="Yonemitsu M.A."/>
            <person name="Giersch R.M."/>
            <person name="Beal B.F."/>
            <person name="Arriagada G."/>
            <person name="Davis B.W."/>
            <person name="Ostrander E.A."/>
            <person name="Goff S.P."/>
            <person name="Metzger M.J."/>
        </authorList>
    </citation>
    <scope>NUCLEOTIDE SEQUENCE</scope>
    <source>
        <strain evidence="2">MELC-2E11</strain>
        <tissue evidence="2">Siphon/mantle</tissue>
    </source>
</reference>